<dbReference type="InterPro" id="IPR036388">
    <property type="entry name" value="WH-like_DNA-bd_sf"/>
</dbReference>
<keyword evidence="6" id="KW-1185">Reference proteome</keyword>
<evidence type="ECO:0000313" key="6">
    <source>
        <dbReference type="Proteomes" id="UP000282597"/>
    </source>
</evidence>
<dbReference type="InterPro" id="IPR005119">
    <property type="entry name" value="LysR_subst-bd"/>
</dbReference>
<evidence type="ECO:0000256" key="1">
    <source>
        <dbReference type="ARBA" id="ARBA00009437"/>
    </source>
</evidence>
<dbReference type="Pfam" id="PF03466">
    <property type="entry name" value="LysR_substrate"/>
    <property type="match status" value="1"/>
</dbReference>
<dbReference type="Gene3D" id="1.10.10.10">
    <property type="entry name" value="Winged helix-like DNA-binding domain superfamily/Winged helix DNA-binding domain"/>
    <property type="match status" value="1"/>
</dbReference>
<keyword evidence="4" id="KW-0804">Transcription</keyword>
<evidence type="ECO:0000256" key="3">
    <source>
        <dbReference type="ARBA" id="ARBA00023125"/>
    </source>
</evidence>
<keyword evidence="2" id="KW-0805">Transcription regulation</keyword>
<dbReference type="PANTHER" id="PTHR30126">
    <property type="entry name" value="HTH-TYPE TRANSCRIPTIONAL REGULATOR"/>
    <property type="match status" value="1"/>
</dbReference>
<dbReference type="RefSeq" id="WP_045361852.1">
    <property type="nucleotide sequence ID" value="NZ_AP018150.1"/>
</dbReference>
<dbReference type="PANTHER" id="PTHR30126:SF6">
    <property type="entry name" value="HTH-TYPE TRANSCRIPTIONAL REGULATOR CYSB-RELATED"/>
    <property type="match status" value="1"/>
</dbReference>
<dbReference type="PRINTS" id="PR00039">
    <property type="entry name" value="HTHLYSR"/>
</dbReference>
<dbReference type="InterPro" id="IPR000847">
    <property type="entry name" value="LysR_HTH_N"/>
</dbReference>
<evidence type="ECO:0000256" key="2">
    <source>
        <dbReference type="ARBA" id="ARBA00023015"/>
    </source>
</evidence>
<dbReference type="SUPFAM" id="SSF46785">
    <property type="entry name" value="Winged helix' DNA-binding domain"/>
    <property type="match status" value="1"/>
</dbReference>
<dbReference type="Pfam" id="PF00126">
    <property type="entry name" value="HTH_1"/>
    <property type="match status" value="1"/>
</dbReference>
<organism evidence="5 6">
    <name type="scientific">Mycoavidus cysteinexigens</name>
    <dbReference type="NCBI Taxonomy" id="1553431"/>
    <lineage>
        <taxon>Bacteria</taxon>
        <taxon>Pseudomonadati</taxon>
        <taxon>Pseudomonadota</taxon>
        <taxon>Betaproteobacteria</taxon>
        <taxon>Burkholderiales</taxon>
        <taxon>Burkholderiaceae</taxon>
        <taxon>Mycoavidus</taxon>
    </lineage>
</organism>
<evidence type="ECO:0000313" key="5">
    <source>
        <dbReference type="EMBL" id="BBE09505.1"/>
    </source>
</evidence>
<accession>A0A2Z6EWN2</accession>
<protein>
    <submittedName>
        <fullName evidence="5">Transcriptional regulator, LysR family</fullName>
    </submittedName>
</protein>
<name>A0A2Z6EWN2_9BURK</name>
<reference evidence="5 6" key="1">
    <citation type="journal article" date="2018" name="Microbes Environ.">
        <title>Comparative Genomic Insights into Endofungal Lifestyles of Two Bacterial Endosymbionts, Mycoavidus cysteinexigens and Burkholderia rhizoxinica.</title>
        <authorList>
            <person name="Sharmin D."/>
            <person name="Guo Y."/>
            <person name="Nishizawa T."/>
            <person name="Ohshima S."/>
            <person name="Sato Y."/>
            <person name="Takashima Y."/>
            <person name="Narisawa K."/>
            <person name="Ohta H."/>
        </authorList>
    </citation>
    <scope>NUCLEOTIDE SEQUENCE [LARGE SCALE GENOMIC DNA]</scope>
    <source>
        <strain evidence="5 6">B1-EB</strain>
    </source>
</reference>
<dbReference type="InterPro" id="IPR036390">
    <property type="entry name" value="WH_DNA-bd_sf"/>
</dbReference>
<proteinExistence type="inferred from homology"/>
<sequence>MNLHQFYFVREAVRRSFNLTEAAKALATSQPGVSKAIIELEDELGVDIFRRHGKRVRSLTEPGRAILLSVEKILQEIDNIKRVGKEYAEQDQGKLVLAAAQACTRYTLPSIVTEFKKKFPRVRLSIMPGTPTQVADRVNSEEADLGLITAAVTGYPELNLVPSAPWHYVAVMPSNHPLMANELFTLEELARYPLLIYDTGCTSSYAKLIQTFELQSLTPEIALRATDADTIKTYLELGLGIGIVPNITVDAQLKSGTLRALSLAHLFGSYMSYIVHKQGVYLRRYMTTLIEMLAAQHSEVEPMPNDEYSTNAL</sequence>
<dbReference type="GO" id="GO:0003700">
    <property type="term" value="F:DNA-binding transcription factor activity"/>
    <property type="evidence" value="ECO:0007669"/>
    <property type="project" value="InterPro"/>
</dbReference>
<dbReference type="Gene3D" id="3.40.190.10">
    <property type="entry name" value="Periplasmic binding protein-like II"/>
    <property type="match status" value="2"/>
</dbReference>
<evidence type="ECO:0000256" key="4">
    <source>
        <dbReference type="ARBA" id="ARBA00023163"/>
    </source>
</evidence>
<comment type="similarity">
    <text evidence="1">Belongs to the LysR transcriptional regulatory family.</text>
</comment>
<gene>
    <name evidence="5" type="ORF">MCB1EB_1344</name>
</gene>
<dbReference type="PROSITE" id="PS50931">
    <property type="entry name" value="HTH_LYSR"/>
    <property type="match status" value="1"/>
</dbReference>
<keyword evidence="3" id="KW-0238">DNA-binding</keyword>
<dbReference type="KEGG" id="mcys:MCB1EB_1344"/>
<dbReference type="GO" id="GO:0019344">
    <property type="term" value="P:cysteine biosynthetic process"/>
    <property type="evidence" value="ECO:0007669"/>
    <property type="project" value="TreeGrafter"/>
</dbReference>
<dbReference type="GO" id="GO:0000976">
    <property type="term" value="F:transcription cis-regulatory region binding"/>
    <property type="evidence" value="ECO:0007669"/>
    <property type="project" value="TreeGrafter"/>
</dbReference>
<dbReference type="SUPFAM" id="SSF53850">
    <property type="entry name" value="Periplasmic binding protein-like II"/>
    <property type="match status" value="1"/>
</dbReference>
<dbReference type="EMBL" id="AP018150">
    <property type="protein sequence ID" value="BBE09505.1"/>
    <property type="molecule type" value="Genomic_DNA"/>
</dbReference>
<dbReference type="Proteomes" id="UP000282597">
    <property type="component" value="Chromosome"/>
</dbReference>
<dbReference type="AlphaFoldDB" id="A0A2Z6EWN2"/>